<organism evidence="2 3">
    <name type="scientific">Legionella waltersii</name>
    <dbReference type="NCBI Taxonomy" id="66969"/>
    <lineage>
        <taxon>Bacteria</taxon>
        <taxon>Pseudomonadati</taxon>
        <taxon>Pseudomonadota</taxon>
        <taxon>Gammaproteobacteria</taxon>
        <taxon>Legionellales</taxon>
        <taxon>Legionellaceae</taxon>
        <taxon>Legionella</taxon>
    </lineage>
</organism>
<evidence type="ECO:0000313" key="2">
    <source>
        <dbReference type="EMBL" id="KTD80431.1"/>
    </source>
</evidence>
<reference evidence="2 3" key="1">
    <citation type="submission" date="2015-11" db="EMBL/GenBank/DDBJ databases">
        <title>Genomic analysis of 38 Legionella species identifies large and diverse effector repertoires.</title>
        <authorList>
            <person name="Burstein D."/>
            <person name="Amaro F."/>
            <person name="Zusman T."/>
            <person name="Lifshitz Z."/>
            <person name="Cohen O."/>
            <person name="Gilbert J.A."/>
            <person name="Pupko T."/>
            <person name="Shuman H.A."/>
            <person name="Segal G."/>
        </authorList>
    </citation>
    <scope>NUCLEOTIDE SEQUENCE [LARGE SCALE GENOMIC DNA]</scope>
    <source>
        <strain evidence="2 3">ATCC 51914</strain>
    </source>
</reference>
<gene>
    <name evidence="2" type="primary">sidB_1</name>
    <name evidence="2" type="ORF">Lwal_1128</name>
</gene>
<dbReference type="Proteomes" id="UP000054729">
    <property type="component" value="Unassembled WGS sequence"/>
</dbReference>
<proteinExistence type="predicted"/>
<name>A0A0W1AGF3_9GAMM</name>
<comment type="caution">
    <text evidence="2">The sequence shown here is derived from an EMBL/GenBank/DDBJ whole genome shotgun (WGS) entry which is preliminary data.</text>
</comment>
<protein>
    <submittedName>
        <fullName evidence="2">Substrate of the Dot/Icm system</fullName>
    </submittedName>
</protein>
<accession>A0A0W1AGF3</accession>
<dbReference type="EMBL" id="LNZB01000031">
    <property type="protein sequence ID" value="KTD80431.1"/>
    <property type="molecule type" value="Genomic_DNA"/>
</dbReference>
<dbReference type="RefSeq" id="WP_019234670.1">
    <property type="nucleotide sequence ID" value="NZ_CAAAIQ010000008.1"/>
</dbReference>
<feature type="compositionally biased region" description="Polar residues" evidence="1">
    <location>
        <begin position="81"/>
        <end position="98"/>
    </location>
</feature>
<feature type="compositionally biased region" description="Basic and acidic residues" evidence="1">
    <location>
        <begin position="71"/>
        <end position="80"/>
    </location>
</feature>
<feature type="region of interest" description="Disordered" evidence="1">
    <location>
        <begin position="71"/>
        <end position="98"/>
    </location>
</feature>
<evidence type="ECO:0000313" key="3">
    <source>
        <dbReference type="Proteomes" id="UP000054729"/>
    </source>
</evidence>
<dbReference type="AlphaFoldDB" id="A0A0W1AGF3"/>
<keyword evidence="3" id="KW-1185">Reference proteome</keyword>
<evidence type="ECO:0000256" key="1">
    <source>
        <dbReference type="SAM" id="MobiDB-lite"/>
    </source>
</evidence>
<sequence>MITSFVTISINDAVIPHYASIHKELTSERRAKKQVIDKEIKNLDNIIKKADPLAKSRLVNAREALVEAREKIKSDRKMETDSQYANGHNSEWSTLHNRSGNSAQTFFREFVQRTEEDHAVKSALEIN</sequence>
<dbReference type="PATRIC" id="fig|66969.6.peg.1241"/>